<evidence type="ECO:0000256" key="2">
    <source>
        <dbReference type="SAM" id="SignalP"/>
    </source>
</evidence>
<reference evidence="3" key="2">
    <citation type="journal article" date="2021" name="PeerJ">
        <title>Extensive microbial diversity within the chicken gut microbiome revealed by metagenomics and culture.</title>
        <authorList>
            <person name="Gilroy R."/>
            <person name="Ravi A."/>
            <person name="Getino M."/>
            <person name="Pursley I."/>
            <person name="Horton D.L."/>
            <person name="Alikhan N.F."/>
            <person name="Baker D."/>
            <person name="Gharbi K."/>
            <person name="Hall N."/>
            <person name="Watson M."/>
            <person name="Adriaenssens E.M."/>
            <person name="Foster-Nyarko E."/>
            <person name="Jarju S."/>
            <person name="Secka A."/>
            <person name="Antonio M."/>
            <person name="Oren A."/>
            <person name="Chaudhuri R.R."/>
            <person name="La Ragione R."/>
            <person name="Hildebrand F."/>
            <person name="Pallen M.J."/>
        </authorList>
    </citation>
    <scope>NUCLEOTIDE SEQUENCE</scope>
    <source>
        <strain evidence="3">USAMLcec3-3695</strain>
    </source>
</reference>
<name>A0A9D1MCQ1_9FIRM</name>
<reference evidence="3" key="1">
    <citation type="submission" date="2020-10" db="EMBL/GenBank/DDBJ databases">
        <authorList>
            <person name="Gilroy R."/>
        </authorList>
    </citation>
    <scope>NUCLEOTIDE SEQUENCE</scope>
    <source>
        <strain evidence="3">USAMLcec3-3695</strain>
    </source>
</reference>
<gene>
    <name evidence="3" type="ORF">IAA61_08360</name>
</gene>
<protein>
    <submittedName>
        <fullName evidence="3">Uncharacterized protein</fullName>
    </submittedName>
</protein>
<dbReference type="AlphaFoldDB" id="A0A9D1MCQ1"/>
<feature type="signal peptide" evidence="2">
    <location>
        <begin position="1"/>
        <end position="24"/>
    </location>
</feature>
<feature type="chain" id="PRO_5038493381" evidence="2">
    <location>
        <begin position="25"/>
        <end position="1185"/>
    </location>
</feature>
<feature type="region of interest" description="Disordered" evidence="1">
    <location>
        <begin position="123"/>
        <end position="183"/>
    </location>
</feature>
<evidence type="ECO:0000313" key="3">
    <source>
        <dbReference type="EMBL" id="HIU57804.1"/>
    </source>
</evidence>
<evidence type="ECO:0000313" key="4">
    <source>
        <dbReference type="Proteomes" id="UP000824109"/>
    </source>
</evidence>
<dbReference type="Proteomes" id="UP000824109">
    <property type="component" value="Unassembled WGS sequence"/>
</dbReference>
<comment type="caution">
    <text evidence="3">The sequence shown here is derived from an EMBL/GenBank/DDBJ whole genome shotgun (WGS) entry which is preliminary data.</text>
</comment>
<feature type="compositionally biased region" description="Low complexity" evidence="1">
    <location>
        <begin position="123"/>
        <end position="152"/>
    </location>
</feature>
<feature type="compositionally biased region" description="Pro residues" evidence="1">
    <location>
        <begin position="168"/>
        <end position="178"/>
    </location>
</feature>
<organism evidence="3 4">
    <name type="scientific">Candidatus Ornithomonoglobus merdipullorum</name>
    <dbReference type="NCBI Taxonomy" id="2840895"/>
    <lineage>
        <taxon>Bacteria</taxon>
        <taxon>Bacillati</taxon>
        <taxon>Bacillota</taxon>
        <taxon>Clostridia</taxon>
        <taxon>Candidatus Ornithomonoglobus</taxon>
    </lineage>
</organism>
<evidence type="ECO:0000256" key="1">
    <source>
        <dbReference type="SAM" id="MobiDB-lite"/>
    </source>
</evidence>
<keyword evidence="2" id="KW-0732">Signal</keyword>
<proteinExistence type="predicted"/>
<sequence length="1185" mass="128967">MGKKRITALFCAAVLAASSLPAAAEETAKVEITADQALQSVTLVSDKDTTGVLIRADRASDGALNGVTLTEVTLAAGQESVITDEDGLGAFDAGDKLMFVDSMESMRPLADAVTIEAGPIVTEPVDTPTAAPTEPAATPTDPVEEPTAAPTEAADEPTAEPTETPTVRPTPSPKPTPVGPSTVEFSSAMAADDDENFPSDEIITNGYLPVYDDGGWGEPTRYHLADNLKIFVNGVEVEASNWSVEEYVYDNVLGNVKIIDSEGDGQYERMNIEYLEIGVVEYTETNDTGETVVYFDGRGSYVKGPYLVCGSNVQITDVNGESVQPADLKQYDVLTITRDMDADLNRSSFYDIKLSRDTVTGVISEIDSDKNTVVINGETYSVIIDSLSHYDVGNTYTMYFDIDGNAIYGKKEYSETNYGIVTGMYEEPGSSLPTVRLITDEGNIIEERAANEDEADMFYTIISVEDDVPYSADERYDGGTYTLSDTVNDLQNNVCIYSASENGLKCIDTVSMDGEEGMKYREEAGRIDFYGISATETKFLNIEPYVNGFAKAPASISMADLEDGAEYTAYLGNRYDDIYGFCIIADGIAYSEPEQQEGTGVVTGIYTEPGNVLPTVRIMSFDGSVIEAEAENADEANRFFTLLSEAGSVMPESAETLAEYDGEIITRALSPEMVIDDIENNVCAYSISENGLSYKETLIPQGGQGMIYDAALGTLGSFALTDDTRMVSLNEYAEGALKKPVSMTSDMLADQNEYSAYIYDNCVMLLEGEHSTGPKEEILSEGIGAVVGMYMAAGGEQPTVMIMTADGSIIEKEARDTAEANKFYALISTVGEVTSDDMTKEYDGRTYSKEDISLVAEDIQNNVCLFTVTESGLGLKEISRPEGGKGMVYDADSSMLGTYDISEADIIGPNLYLDDNALEASKIALSILEDGADYTAYVYNSGEDGRFVIITEGIGELRAESSIAIVIGEPRKVLWRGEELDAAEVYCNGAERTILHDELSDLNEGDIIAFAENENGVVEDRQLLMLKVSDSEYAALREMPTWNDNFAYALEPDGFDPNTNTVEYGDTDKEVKQYFGAIYDTDGDTVRLITSSDGEKSNVDDTLEFTIGERTNIYTYDYNYREGSRVFNRGKLDGYLKENYGDMLVESNYIDWNRTSGTGINPSFAYVKTVDGTVTDLVIFNGENE</sequence>
<dbReference type="EMBL" id="DVNB01000087">
    <property type="protein sequence ID" value="HIU57804.1"/>
    <property type="molecule type" value="Genomic_DNA"/>
</dbReference>
<accession>A0A9D1MCQ1</accession>